<dbReference type="Proteomes" id="UP000036403">
    <property type="component" value="Unassembled WGS sequence"/>
</dbReference>
<comment type="caution">
    <text evidence="1">The sequence shown here is derived from an EMBL/GenBank/DDBJ whole genome shotgun (WGS) entry which is preliminary data.</text>
</comment>
<dbReference type="Pfam" id="PF14223">
    <property type="entry name" value="Retrotran_gag_2"/>
    <property type="match status" value="1"/>
</dbReference>
<sequence length="111" mass="12619">MLKYLSKENSKYILGALDVIDGKLVKPKPLAEGATNAQIKTHKECSDCYRKANSYAKSIITSAITDEVYQKIMNKETASEAWEALKQQFEATSKDQLFKICTEFLSFRRKS</sequence>
<dbReference type="PaxDb" id="67767-A0A0J7JZ51"/>
<reference evidence="1 2" key="1">
    <citation type="submission" date="2015-04" db="EMBL/GenBank/DDBJ databases">
        <title>Lasius niger genome sequencing.</title>
        <authorList>
            <person name="Konorov E.A."/>
            <person name="Nikitin M.A."/>
            <person name="Kirill M.V."/>
            <person name="Chang P."/>
        </authorList>
    </citation>
    <scope>NUCLEOTIDE SEQUENCE [LARGE SCALE GENOMIC DNA]</scope>
    <source>
        <tissue evidence="1">Whole</tissue>
    </source>
</reference>
<feature type="non-terminal residue" evidence="1">
    <location>
        <position position="111"/>
    </location>
</feature>
<keyword evidence="2" id="KW-1185">Reference proteome</keyword>
<dbReference type="OrthoDB" id="430476at2759"/>
<accession>A0A0J7JZ51</accession>
<protein>
    <submittedName>
        <fullName evidence="1">Gag-pol poly protein</fullName>
    </submittedName>
</protein>
<dbReference type="EMBL" id="LBMM01021058">
    <property type="protein sequence ID" value="KMQ83151.1"/>
    <property type="molecule type" value="Genomic_DNA"/>
</dbReference>
<evidence type="ECO:0000313" key="2">
    <source>
        <dbReference type="Proteomes" id="UP000036403"/>
    </source>
</evidence>
<dbReference type="AlphaFoldDB" id="A0A0J7JZ51"/>
<name>A0A0J7JZ51_LASNI</name>
<organism evidence="1 2">
    <name type="scientific">Lasius niger</name>
    <name type="common">Black garden ant</name>
    <dbReference type="NCBI Taxonomy" id="67767"/>
    <lineage>
        <taxon>Eukaryota</taxon>
        <taxon>Metazoa</taxon>
        <taxon>Ecdysozoa</taxon>
        <taxon>Arthropoda</taxon>
        <taxon>Hexapoda</taxon>
        <taxon>Insecta</taxon>
        <taxon>Pterygota</taxon>
        <taxon>Neoptera</taxon>
        <taxon>Endopterygota</taxon>
        <taxon>Hymenoptera</taxon>
        <taxon>Apocrita</taxon>
        <taxon>Aculeata</taxon>
        <taxon>Formicoidea</taxon>
        <taxon>Formicidae</taxon>
        <taxon>Formicinae</taxon>
        <taxon>Lasius</taxon>
        <taxon>Lasius</taxon>
    </lineage>
</organism>
<evidence type="ECO:0000313" key="1">
    <source>
        <dbReference type="EMBL" id="KMQ83151.1"/>
    </source>
</evidence>
<gene>
    <name evidence="1" type="ORF">RF55_20780</name>
</gene>
<proteinExistence type="predicted"/>